<keyword evidence="1" id="KW-0812">Transmembrane</keyword>
<reference evidence="2 3" key="1">
    <citation type="submission" date="2019-03" db="EMBL/GenBank/DDBJ databases">
        <title>Genomic Encyclopedia of Type Strains, Phase IV (KMG-IV): sequencing the most valuable type-strain genomes for metagenomic binning, comparative biology and taxonomic classification.</title>
        <authorList>
            <person name="Goeker M."/>
        </authorList>
    </citation>
    <scope>NUCLEOTIDE SEQUENCE [LARGE SCALE GENOMIC DNA]</scope>
    <source>
        <strain evidence="2 3">DSM 28867</strain>
    </source>
</reference>
<comment type="caution">
    <text evidence="2">The sequence shown here is derived from an EMBL/GenBank/DDBJ whole genome shotgun (WGS) entry which is preliminary data.</text>
</comment>
<protein>
    <submittedName>
        <fullName evidence="2">Niacin transporter</fullName>
    </submittedName>
</protein>
<keyword evidence="1" id="KW-1133">Transmembrane helix</keyword>
<feature type="transmembrane region" description="Helical" evidence="1">
    <location>
        <begin position="141"/>
        <end position="168"/>
    </location>
</feature>
<proteinExistence type="predicted"/>
<evidence type="ECO:0000313" key="2">
    <source>
        <dbReference type="EMBL" id="TDW25812.1"/>
    </source>
</evidence>
<evidence type="ECO:0000256" key="1">
    <source>
        <dbReference type="SAM" id="Phobius"/>
    </source>
</evidence>
<feature type="transmembrane region" description="Helical" evidence="1">
    <location>
        <begin position="78"/>
        <end position="97"/>
    </location>
</feature>
<accession>A0A4R8A5Z6</accession>
<evidence type="ECO:0000313" key="3">
    <source>
        <dbReference type="Proteomes" id="UP000294743"/>
    </source>
</evidence>
<dbReference type="OrthoDB" id="1631895at2"/>
<dbReference type="Proteomes" id="UP000294743">
    <property type="component" value="Unassembled WGS sequence"/>
</dbReference>
<feature type="transmembrane region" description="Helical" evidence="1">
    <location>
        <begin position="12"/>
        <end position="34"/>
    </location>
</feature>
<dbReference type="AlphaFoldDB" id="A0A4R8A5Z6"/>
<sequence length="182" mass="19437">MNSSSKAIQKMVISAMLIAVGIVIPMFSPIKVVIEPASFTLASHVAIMIGMFISPGVTVAVAIGTTIGFLLGGFPITVVARAGSHIVFALLGAVYFAKKPEVLYNPTKCVLAFFVLSLIHAICEVIVVLPFYLNGQPVDNFYYVVFGLVGVGTVVHSMVDFFIARAVYQLIPQAKTARTKIA</sequence>
<feature type="transmembrane region" description="Helical" evidence="1">
    <location>
        <begin position="46"/>
        <end position="72"/>
    </location>
</feature>
<dbReference type="Gene3D" id="1.10.1760.20">
    <property type="match status" value="1"/>
</dbReference>
<keyword evidence="1" id="KW-0472">Membrane</keyword>
<gene>
    <name evidence="2" type="ORF">EDD63_103100</name>
</gene>
<keyword evidence="3" id="KW-1185">Reference proteome</keyword>
<name>A0A4R8A5Z6_9FIRM</name>
<dbReference type="RefSeq" id="WP_134167913.1">
    <property type="nucleotide sequence ID" value="NZ_SODD01000003.1"/>
</dbReference>
<feature type="transmembrane region" description="Helical" evidence="1">
    <location>
        <begin position="109"/>
        <end position="129"/>
    </location>
</feature>
<organism evidence="2 3">
    <name type="scientific">Breznakia blatticola</name>
    <dbReference type="NCBI Taxonomy" id="1754012"/>
    <lineage>
        <taxon>Bacteria</taxon>
        <taxon>Bacillati</taxon>
        <taxon>Bacillota</taxon>
        <taxon>Erysipelotrichia</taxon>
        <taxon>Erysipelotrichales</taxon>
        <taxon>Erysipelotrichaceae</taxon>
        <taxon>Breznakia</taxon>
    </lineage>
</organism>
<dbReference type="EMBL" id="SODD01000003">
    <property type="protein sequence ID" value="TDW25812.1"/>
    <property type="molecule type" value="Genomic_DNA"/>
</dbReference>